<dbReference type="PANTHER" id="PTHR46033">
    <property type="entry name" value="PROTEIN MAIN-LIKE 2"/>
    <property type="match status" value="1"/>
</dbReference>
<feature type="domain" description="Aminotransferase-like plant mobile" evidence="2">
    <location>
        <begin position="131"/>
        <end position="231"/>
    </location>
</feature>
<feature type="compositionally biased region" description="Low complexity" evidence="1">
    <location>
        <begin position="1"/>
        <end position="14"/>
    </location>
</feature>
<reference evidence="3" key="1">
    <citation type="submission" date="2018-02" db="EMBL/GenBank/DDBJ databases">
        <authorList>
            <person name="Cohen D.B."/>
            <person name="Kent A.D."/>
        </authorList>
    </citation>
    <scope>NUCLEOTIDE SEQUENCE</scope>
</reference>
<dbReference type="PANTHER" id="PTHR46033:SF80">
    <property type="entry name" value="PROTEIN MAIN-LIKE 2-LIKE"/>
    <property type="match status" value="1"/>
</dbReference>
<protein>
    <recommendedName>
        <fullName evidence="2">Aminotransferase-like plant mobile domain-containing protein</fullName>
    </recommendedName>
</protein>
<evidence type="ECO:0000259" key="2">
    <source>
        <dbReference type="Pfam" id="PF10536"/>
    </source>
</evidence>
<organism evidence="3">
    <name type="scientific">Fagus sylvatica</name>
    <name type="common">Beechnut</name>
    <dbReference type="NCBI Taxonomy" id="28930"/>
    <lineage>
        <taxon>Eukaryota</taxon>
        <taxon>Viridiplantae</taxon>
        <taxon>Streptophyta</taxon>
        <taxon>Embryophyta</taxon>
        <taxon>Tracheophyta</taxon>
        <taxon>Spermatophyta</taxon>
        <taxon>Magnoliopsida</taxon>
        <taxon>eudicotyledons</taxon>
        <taxon>Gunneridae</taxon>
        <taxon>Pentapetalae</taxon>
        <taxon>rosids</taxon>
        <taxon>fabids</taxon>
        <taxon>Fagales</taxon>
        <taxon>Fagaceae</taxon>
        <taxon>Fagus</taxon>
    </lineage>
</organism>
<evidence type="ECO:0000256" key="1">
    <source>
        <dbReference type="SAM" id="MobiDB-lite"/>
    </source>
</evidence>
<sequence>MAFSSRRSTRSRGGTLVGEGVPSITGASMVLGDRGGDGGGPSSALGTLEPLEELLGRPVLDPEDATTVAAWVPSFQEIQNLQIQRNEILVVPLILDFQCSKAIDWETWIDHELADEDFYRHLEQAGVLHSILISRSSNMYRDTEALWQLVRRWCPFTHTFFFAHGELIVTLEDVKNYWMLQILGDQDPAEVALSLEELKVEAALADYIGRKNISLGTQVMRFTPWMDHFMREGDA</sequence>
<dbReference type="Pfam" id="PF10536">
    <property type="entry name" value="PMD"/>
    <property type="match status" value="1"/>
</dbReference>
<dbReference type="InterPro" id="IPR044824">
    <property type="entry name" value="MAIN-like"/>
</dbReference>
<accession>A0A2N9FFR8</accession>
<gene>
    <name evidence="3" type="ORF">FSB_LOCUS13633</name>
</gene>
<dbReference type="InterPro" id="IPR019557">
    <property type="entry name" value="AminoTfrase-like_pln_mobile"/>
</dbReference>
<proteinExistence type="predicted"/>
<feature type="region of interest" description="Disordered" evidence="1">
    <location>
        <begin position="1"/>
        <end position="21"/>
    </location>
</feature>
<feature type="region of interest" description="Disordered" evidence="1">
    <location>
        <begin position="27"/>
        <end position="46"/>
    </location>
</feature>
<dbReference type="GO" id="GO:0010073">
    <property type="term" value="P:meristem maintenance"/>
    <property type="evidence" value="ECO:0007669"/>
    <property type="project" value="InterPro"/>
</dbReference>
<dbReference type="EMBL" id="OIVN01000800">
    <property type="protein sequence ID" value="SPC85751.1"/>
    <property type="molecule type" value="Genomic_DNA"/>
</dbReference>
<evidence type="ECO:0000313" key="3">
    <source>
        <dbReference type="EMBL" id="SPC85751.1"/>
    </source>
</evidence>
<name>A0A2N9FFR8_FAGSY</name>
<dbReference type="AlphaFoldDB" id="A0A2N9FFR8"/>